<dbReference type="STRING" id="1120920.SAMN03080599_00552"/>
<feature type="transmembrane region" description="Helical" evidence="2">
    <location>
        <begin position="31"/>
        <end position="51"/>
    </location>
</feature>
<feature type="transmembrane region" description="Helical" evidence="2">
    <location>
        <begin position="7"/>
        <end position="25"/>
    </location>
</feature>
<feature type="compositionally biased region" description="Gly residues" evidence="1">
    <location>
        <begin position="72"/>
        <end position="82"/>
    </location>
</feature>
<gene>
    <name evidence="3" type="ORF">SAMN03080599_00552</name>
</gene>
<proteinExistence type="predicted"/>
<keyword evidence="2" id="KW-0472">Membrane</keyword>
<protein>
    <submittedName>
        <fullName evidence="3">Uncharacterized protein</fullName>
    </submittedName>
</protein>
<evidence type="ECO:0000313" key="3">
    <source>
        <dbReference type="EMBL" id="SCZ77072.1"/>
    </source>
</evidence>
<dbReference type="RefSeq" id="WP_092589352.1">
    <property type="nucleotide sequence ID" value="NZ_FMWL01000002.1"/>
</dbReference>
<evidence type="ECO:0000313" key="4">
    <source>
        <dbReference type="Proteomes" id="UP000199208"/>
    </source>
</evidence>
<name>A0A1G5RSK9_9FIRM</name>
<dbReference type="Proteomes" id="UP000199208">
    <property type="component" value="Unassembled WGS sequence"/>
</dbReference>
<dbReference type="EMBL" id="FMWL01000002">
    <property type="protein sequence ID" value="SCZ77072.1"/>
    <property type="molecule type" value="Genomic_DNA"/>
</dbReference>
<evidence type="ECO:0000256" key="2">
    <source>
        <dbReference type="SAM" id="Phobius"/>
    </source>
</evidence>
<keyword evidence="2" id="KW-0812">Transmembrane</keyword>
<keyword evidence="4" id="KW-1185">Reference proteome</keyword>
<organism evidence="3 4">
    <name type="scientific">Acidaminobacter hydrogenoformans DSM 2784</name>
    <dbReference type="NCBI Taxonomy" id="1120920"/>
    <lineage>
        <taxon>Bacteria</taxon>
        <taxon>Bacillati</taxon>
        <taxon>Bacillota</taxon>
        <taxon>Clostridia</taxon>
        <taxon>Peptostreptococcales</taxon>
        <taxon>Acidaminobacteraceae</taxon>
        <taxon>Acidaminobacter</taxon>
    </lineage>
</organism>
<feature type="region of interest" description="Disordered" evidence="1">
    <location>
        <begin position="67"/>
        <end position="126"/>
    </location>
</feature>
<dbReference type="AlphaFoldDB" id="A0A1G5RSK9"/>
<sequence>MYQSYSGLTGLLILIAVVIFTFWIIFAAGSFLLGTPIGLAILTLLIARHYWRRHQLQKAMYQAQAQWQQTPGGSGSGFGSFGGFENDGAGNDARPHSEYAEEETHEAGVDRTEYSAAEDVQYKEVE</sequence>
<keyword evidence="2" id="KW-1133">Transmembrane helix</keyword>
<reference evidence="3 4" key="1">
    <citation type="submission" date="2016-10" db="EMBL/GenBank/DDBJ databases">
        <authorList>
            <person name="de Groot N.N."/>
        </authorList>
    </citation>
    <scope>NUCLEOTIDE SEQUENCE [LARGE SCALE GENOMIC DNA]</scope>
    <source>
        <strain evidence="3 4">DSM 2784</strain>
    </source>
</reference>
<evidence type="ECO:0000256" key="1">
    <source>
        <dbReference type="SAM" id="MobiDB-lite"/>
    </source>
</evidence>
<accession>A0A1G5RSK9</accession>